<dbReference type="AlphaFoldDB" id="A0A7U7GAQ0"/>
<keyword evidence="2 10" id="KW-1003">Cell membrane</keyword>
<dbReference type="PRINTS" id="PR01806">
    <property type="entry name" value="VIRFACTRMVIN"/>
</dbReference>
<feature type="transmembrane region" description="Helical" evidence="10">
    <location>
        <begin position="388"/>
        <end position="405"/>
    </location>
</feature>
<dbReference type="GO" id="GO:0008360">
    <property type="term" value="P:regulation of cell shape"/>
    <property type="evidence" value="ECO:0007669"/>
    <property type="project" value="UniProtKB-UniRule"/>
</dbReference>
<feature type="transmembrane region" description="Helical" evidence="10">
    <location>
        <begin position="483"/>
        <end position="503"/>
    </location>
</feature>
<organism evidence="12 13">
    <name type="scientific">Candidatus Contendobacter odensis Run_B_J11</name>
    <dbReference type="NCBI Taxonomy" id="1400861"/>
    <lineage>
        <taxon>Bacteria</taxon>
        <taxon>Pseudomonadati</taxon>
        <taxon>Pseudomonadota</taxon>
        <taxon>Gammaproteobacteria</taxon>
        <taxon>Candidatus Competibacteraceae</taxon>
        <taxon>Candidatus Contendibacter</taxon>
    </lineage>
</organism>
<dbReference type="GO" id="GO:0005886">
    <property type="term" value="C:plasma membrane"/>
    <property type="evidence" value="ECO:0007669"/>
    <property type="project" value="UniProtKB-SubCell"/>
</dbReference>
<feature type="transmembrane region" description="Helical" evidence="10">
    <location>
        <begin position="163"/>
        <end position="184"/>
    </location>
</feature>
<comment type="similarity">
    <text evidence="9 10 11">Belongs to the MurJ/MviN family.</text>
</comment>
<feature type="transmembrane region" description="Helical" evidence="10">
    <location>
        <begin position="29"/>
        <end position="47"/>
    </location>
</feature>
<evidence type="ECO:0000256" key="6">
    <source>
        <dbReference type="ARBA" id="ARBA00022989"/>
    </source>
</evidence>
<feature type="transmembrane region" description="Helical" evidence="10">
    <location>
        <begin position="276"/>
        <end position="294"/>
    </location>
</feature>
<protein>
    <recommendedName>
        <fullName evidence="10">Probable lipid II flippase MurJ</fullName>
    </recommendedName>
</protein>
<evidence type="ECO:0000256" key="5">
    <source>
        <dbReference type="ARBA" id="ARBA00022984"/>
    </source>
</evidence>
<comment type="subcellular location">
    <subcellularLocation>
        <location evidence="10">Cell inner membrane</location>
        <topology evidence="10">Multi-pass membrane protein</topology>
    </subcellularLocation>
    <subcellularLocation>
        <location evidence="1">Cell membrane</location>
        <topology evidence="1">Multi-pass membrane protein</topology>
    </subcellularLocation>
</comment>
<dbReference type="HAMAP" id="MF_02078">
    <property type="entry name" value="MurJ_MviN"/>
    <property type="match status" value="1"/>
</dbReference>
<dbReference type="PIRSF" id="PIRSF002869">
    <property type="entry name" value="MviN"/>
    <property type="match status" value="1"/>
</dbReference>
<feature type="transmembrane region" description="Helical" evidence="10">
    <location>
        <begin position="231"/>
        <end position="256"/>
    </location>
</feature>
<dbReference type="RefSeq" id="WP_034432139.1">
    <property type="nucleotide sequence ID" value="NZ_CBTK010000113.1"/>
</dbReference>
<feature type="transmembrane region" description="Helical" evidence="10">
    <location>
        <begin position="93"/>
        <end position="116"/>
    </location>
</feature>
<dbReference type="UniPathway" id="UPA00219"/>
<evidence type="ECO:0000256" key="1">
    <source>
        <dbReference type="ARBA" id="ARBA00004651"/>
    </source>
</evidence>
<keyword evidence="10 11" id="KW-0961">Cell wall biogenesis/degradation</keyword>
<dbReference type="PANTHER" id="PTHR47019">
    <property type="entry name" value="LIPID II FLIPPASE MURJ"/>
    <property type="match status" value="1"/>
</dbReference>
<dbReference type="Proteomes" id="UP000019184">
    <property type="component" value="Unassembled WGS sequence"/>
</dbReference>
<evidence type="ECO:0000256" key="7">
    <source>
        <dbReference type="ARBA" id="ARBA00023136"/>
    </source>
</evidence>
<reference evidence="12 13" key="1">
    <citation type="journal article" date="2014" name="ISME J.">
        <title>Candidatus Competibacter-lineage genomes retrieved from metagenomes reveal functional metabolic diversity.</title>
        <authorList>
            <person name="McIlroy S.J."/>
            <person name="Albertsen M."/>
            <person name="Andresen E.K."/>
            <person name="Saunders A.M."/>
            <person name="Kristiansen R."/>
            <person name="Stokholm-Bjerregaard M."/>
            <person name="Nielsen K.L."/>
            <person name="Nielsen P.H."/>
        </authorList>
    </citation>
    <scope>NUCLEOTIDE SEQUENCE [LARGE SCALE GENOMIC DNA]</scope>
    <source>
        <strain evidence="12 13">Run_B_J11</strain>
    </source>
</reference>
<comment type="pathway">
    <text evidence="10">Cell wall biogenesis; peptidoglycan biosynthesis.</text>
</comment>
<proteinExistence type="inferred from homology"/>
<evidence type="ECO:0000256" key="3">
    <source>
        <dbReference type="ARBA" id="ARBA00022692"/>
    </source>
</evidence>
<feature type="transmembrane region" description="Helical" evidence="10">
    <location>
        <begin position="190"/>
        <end position="210"/>
    </location>
</feature>
<dbReference type="NCBIfam" id="TIGR01695">
    <property type="entry name" value="murJ_mviN"/>
    <property type="match status" value="1"/>
</dbReference>
<feature type="transmembrane region" description="Helical" evidence="10">
    <location>
        <begin position="315"/>
        <end position="336"/>
    </location>
</feature>
<dbReference type="GO" id="GO:0071555">
    <property type="term" value="P:cell wall organization"/>
    <property type="evidence" value="ECO:0007669"/>
    <property type="project" value="UniProtKB-UniRule"/>
</dbReference>
<keyword evidence="4 10" id="KW-0133">Cell shape</keyword>
<feature type="transmembrane region" description="Helical" evidence="10">
    <location>
        <begin position="136"/>
        <end position="156"/>
    </location>
</feature>
<feature type="transmembrane region" description="Helical" evidence="10">
    <location>
        <begin position="356"/>
        <end position="376"/>
    </location>
</feature>
<evidence type="ECO:0000256" key="11">
    <source>
        <dbReference type="PIRNR" id="PIRNR002869"/>
    </source>
</evidence>
<keyword evidence="6 10" id="KW-1133">Transmembrane helix</keyword>
<dbReference type="Pfam" id="PF03023">
    <property type="entry name" value="MurJ"/>
    <property type="match status" value="1"/>
</dbReference>
<keyword evidence="5 10" id="KW-0573">Peptidoglycan synthesis</keyword>
<evidence type="ECO:0000256" key="9">
    <source>
        <dbReference type="ARBA" id="ARBA00061532"/>
    </source>
</evidence>
<name>A0A7U7GAQ0_9GAMM</name>
<keyword evidence="13" id="KW-1185">Reference proteome</keyword>
<feature type="transmembrane region" description="Helical" evidence="10">
    <location>
        <begin position="443"/>
        <end position="463"/>
    </location>
</feature>
<dbReference type="GO" id="GO:0034204">
    <property type="term" value="P:lipid translocation"/>
    <property type="evidence" value="ECO:0007669"/>
    <property type="project" value="TreeGrafter"/>
</dbReference>
<dbReference type="EMBL" id="CBTK010000113">
    <property type="protein sequence ID" value="CDH44952.1"/>
    <property type="molecule type" value="Genomic_DNA"/>
</dbReference>
<keyword evidence="7 10" id="KW-0472">Membrane</keyword>
<keyword evidence="10" id="KW-0997">Cell inner membrane</keyword>
<comment type="caution">
    <text evidence="12">The sequence shown here is derived from an EMBL/GenBank/DDBJ whole genome shotgun (WGS) entry which is preliminary data.</text>
</comment>
<dbReference type="InterPro" id="IPR004268">
    <property type="entry name" value="MurJ"/>
</dbReference>
<dbReference type="PANTHER" id="PTHR47019:SF1">
    <property type="entry name" value="LIPID II FLIPPASE MURJ"/>
    <property type="match status" value="1"/>
</dbReference>
<dbReference type="GO" id="GO:0015648">
    <property type="term" value="F:lipid-linked peptidoglycan transporter activity"/>
    <property type="evidence" value="ECO:0007669"/>
    <property type="project" value="UniProtKB-UniRule"/>
</dbReference>
<dbReference type="InterPro" id="IPR051050">
    <property type="entry name" value="Lipid_II_flippase_MurJ/MviN"/>
</dbReference>
<comment type="function">
    <text evidence="8 10 11">Involved in peptidoglycan biosynthesis. Transports lipid-linked peptidoglycan precursors from the inner to the outer leaflet of the cytoplasmic membrane.</text>
</comment>
<evidence type="ECO:0000256" key="8">
    <source>
        <dbReference type="ARBA" id="ARBA00060041"/>
    </source>
</evidence>
<evidence type="ECO:0000256" key="4">
    <source>
        <dbReference type="ARBA" id="ARBA00022960"/>
    </source>
</evidence>
<evidence type="ECO:0000256" key="2">
    <source>
        <dbReference type="ARBA" id="ARBA00022475"/>
    </source>
</evidence>
<dbReference type="GO" id="GO:0009252">
    <property type="term" value="P:peptidoglycan biosynthetic process"/>
    <property type="evidence" value="ECO:0007669"/>
    <property type="project" value="UniProtKB-UniRule"/>
</dbReference>
<gene>
    <name evidence="10" type="primary">murJ</name>
    <name evidence="12" type="ORF">BN874_200022</name>
</gene>
<dbReference type="CDD" id="cd13123">
    <property type="entry name" value="MATE_MurJ_like"/>
    <property type="match status" value="1"/>
</dbReference>
<sequence>MSKALLKSTGIVSGMTLISRVLGFVRDMIYAQLFGAGAGTDAFFVAFRIPNFMRRLFAEGAFSQAFVPVFSQYQTQRPHEELHELVDQVAGTLGLILFGITAIGVLAAPVLVWIFAPGFAEAPDKQALTTAMLRVTFPYLLFISLTALAGGVLNSCGKFAIPALTPVLLNVCMIIAAVWVAPHFEQPAMALAWGVFAAGVTQLLFQIPYLKQLKLLPRPRWAWRAPGVQQVLKLMLPALFGSSVAQVNLLIDTLLASFLVTGSVSWLYYSDRLVEFPLGLFGVALGTVILPNLSRHHAADSPERFSQTLDWGLRWTLLIGLPATVALVILAGPMLAALFQYGKFGPEDVRMTTRSLMALALGLLAFMLVKVLAPGFYARQDTRTPVRYGLIAMGANTAMTLMLIWPLAHAGLALSTSLASFLNAGMLFRNLRHNGVYQPARGWPRFLWQLGAANLAMGLLLWWGVGDLDIWIHASARERLWHLFWLVMAGGGSYLLAILAVGIRPRHLLLQHEK</sequence>
<keyword evidence="3 10" id="KW-0812">Transmembrane</keyword>
<dbReference type="OrthoDB" id="9816572at2"/>
<feature type="transmembrane region" description="Helical" evidence="10">
    <location>
        <begin position="411"/>
        <end position="431"/>
    </location>
</feature>
<evidence type="ECO:0000256" key="10">
    <source>
        <dbReference type="HAMAP-Rule" id="MF_02078"/>
    </source>
</evidence>
<keyword evidence="10 11" id="KW-0813">Transport</keyword>
<evidence type="ECO:0000313" key="13">
    <source>
        <dbReference type="Proteomes" id="UP000019184"/>
    </source>
</evidence>
<evidence type="ECO:0000313" key="12">
    <source>
        <dbReference type="EMBL" id="CDH44952.1"/>
    </source>
</evidence>
<accession>A0A7U7GAQ0</accession>